<dbReference type="Proteomes" id="UP000198809">
    <property type="component" value="Unassembled WGS sequence"/>
</dbReference>
<proteinExistence type="predicted"/>
<reference evidence="1 4" key="2">
    <citation type="submission" date="2021-06" db="EMBL/GenBank/DDBJ databases">
        <title>Whole genome sequence of Paenibacillus sophorae DSM23020 for comparative genomics.</title>
        <authorList>
            <person name="Kim M.-J."/>
            <person name="Lee G."/>
            <person name="Shin J.-H."/>
        </authorList>
    </citation>
    <scope>NUCLEOTIDE SEQUENCE [LARGE SCALE GENOMIC DNA]</scope>
    <source>
        <strain evidence="1 4">DSM 23020</strain>
    </source>
</reference>
<reference evidence="2 3" key="1">
    <citation type="submission" date="2016-10" db="EMBL/GenBank/DDBJ databases">
        <authorList>
            <person name="de Groot N.N."/>
        </authorList>
    </citation>
    <scope>NUCLEOTIDE SEQUENCE [LARGE SCALE GENOMIC DNA]</scope>
    <source>
        <strain evidence="2 3">CGMCC 1.10238</strain>
    </source>
</reference>
<evidence type="ECO:0000313" key="3">
    <source>
        <dbReference type="Proteomes" id="UP000198809"/>
    </source>
</evidence>
<sequence length="106" mass="12631">MHAEQNKIKWKGDNIIQYIGKYPDKVLDPPKRDAYDFLLENIKRRESGITVSYNLDDLAANPEIPEVVELFRNMEDHNRNLYNLEHKSKYYAFIKAKEKEFLIICL</sequence>
<name>A0A1H8GIS8_9BACL</name>
<evidence type="ECO:0000313" key="2">
    <source>
        <dbReference type="EMBL" id="SEN44081.1"/>
    </source>
</evidence>
<dbReference type="EMBL" id="CP076607">
    <property type="protein sequence ID" value="QWU14246.1"/>
    <property type="molecule type" value="Genomic_DNA"/>
</dbReference>
<gene>
    <name evidence="1" type="ORF">KP014_20260</name>
    <name evidence="2" type="ORF">SAMN04487895_101538</name>
</gene>
<dbReference type="EMBL" id="FODH01000001">
    <property type="protein sequence ID" value="SEN44081.1"/>
    <property type="molecule type" value="Genomic_DNA"/>
</dbReference>
<accession>A0A1H8GIS8</accession>
<organism evidence="2 3">
    <name type="scientific">Paenibacillus sophorae</name>
    <dbReference type="NCBI Taxonomy" id="1333845"/>
    <lineage>
        <taxon>Bacteria</taxon>
        <taxon>Bacillati</taxon>
        <taxon>Bacillota</taxon>
        <taxon>Bacilli</taxon>
        <taxon>Bacillales</taxon>
        <taxon>Paenibacillaceae</taxon>
        <taxon>Paenibacillus</taxon>
    </lineage>
</organism>
<keyword evidence="4" id="KW-1185">Reference proteome</keyword>
<dbReference type="RefSeq" id="WP_036588097.1">
    <property type="nucleotide sequence ID" value="NZ_CP076607.1"/>
</dbReference>
<evidence type="ECO:0000313" key="4">
    <source>
        <dbReference type="Proteomes" id="UP000683429"/>
    </source>
</evidence>
<evidence type="ECO:0000313" key="1">
    <source>
        <dbReference type="EMBL" id="QWU14246.1"/>
    </source>
</evidence>
<dbReference type="Proteomes" id="UP000683429">
    <property type="component" value="Chromosome"/>
</dbReference>
<dbReference type="AlphaFoldDB" id="A0A1H8GIS8"/>
<dbReference type="STRING" id="1333845.SAMN04487895_101538"/>
<protein>
    <submittedName>
        <fullName evidence="2">Uncharacterized protein</fullName>
    </submittedName>
</protein>